<reference evidence="12" key="1">
    <citation type="journal article" date="2019" name="Int. J. Syst. Evol. Microbiol.">
        <title>The Global Catalogue of Microorganisms (GCM) 10K type strain sequencing project: providing services to taxonomists for standard genome sequencing and annotation.</title>
        <authorList>
            <consortium name="The Broad Institute Genomics Platform"/>
            <consortium name="The Broad Institute Genome Sequencing Center for Infectious Disease"/>
            <person name="Wu L."/>
            <person name="Ma J."/>
        </authorList>
    </citation>
    <scope>NUCLEOTIDE SEQUENCE [LARGE SCALE GENOMIC DNA]</scope>
    <source>
        <strain evidence="12">CGMCC 1.15399</strain>
    </source>
</reference>
<feature type="domain" description="Histidine kinase/HSP90-like ATPase" evidence="10">
    <location>
        <begin position="329"/>
        <end position="419"/>
    </location>
</feature>
<dbReference type="InterPro" id="IPR050482">
    <property type="entry name" value="Sensor_HK_TwoCompSys"/>
</dbReference>
<evidence type="ECO:0000313" key="12">
    <source>
        <dbReference type="Proteomes" id="UP001597097"/>
    </source>
</evidence>
<keyword evidence="3" id="KW-0597">Phosphoprotein</keyword>
<sequence>MRKLLRGTRYLLAGLPSAIATLLAPPLLAAVALSSGLAGLGLFAFPRATVVLRRWAEWHRRRAAAYLGVTITPRDLVLGKGLRAQWRQVLDDPEVRRDARWTLRQIATGIPAGLAALALVGTPVLTVVAAPLWWLFPADEPLRLLAGIPVTGWGSALGLAAGSVAGFGALSWWAVPRLAGFHARGCVAALEPTAEELLTERVGELTESRAGVLDAHGAELRRIERDLHDGTQARLVAIAMRLGVARESLPDDAGALAKLLQEAHEGAEEAMTELREVIRTMYPPILADRGLDGALAALTAGAGVPAEVELQDLSAGAARAGELGKLPASVEAAAYFIVAETLTNAAKHSGATRVLVRLTRDGGRLLVEVTDDGIGGVNEALGTGVVGIRRRVAALDGTVLVSSPAGGPTAITVELPCAS</sequence>
<comment type="catalytic activity">
    <reaction evidence="1">
        <text>ATP + protein L-histidine = ADP + protein N-phospho-L-histidine.</text>
        <dbReference type="EC" id="2.7.13.3"/>
    </reaction>
</comment>
<dbReference type="InterPro" id="IPR011712">
    <property type="entry name" value="Sig_transdc_His_kin_sub3_dim/P"/>
</dbReference>
<dbReference type="InterPro" id="IPR025828">
    <property type="entry name" value="Put_sensor_dom"/>
</dbReference>
<evidence type="ECO:0000256" key="2">
    <source>
        <dbReference type="ARBA" id="ARBA00012438"/>
    </source>
</evidence>
<evidence type="ECO:0000256" key="8">
    <source>
        <dbReference type="ARBA" id="ARBA00023012"/>
    </source>
</evidence>
<dbReference type="EC" id="2.7.13.3" evidence="2"/>
<dbReference type="Pfam" id="PF07730">
    <property type="entry name" value="HisKA_3"/>
    <property type="match status" value="1"/>
</dbReference>
<dbReference type="Pfam" id="PF02518">
    <property type="entry name" value="HATPase_c"/>
    <property type="match status" value="1"/>
</dbReference>
<accession>A0ABW4GPS9</accession>
<feature type="transmembrane region" description="Helical" evidence="9">
    <location>
        <begin position="106"/>
        <end position="136"/>
    </location>
</feature>
<evidence type="ECO:0000256" key="4">
    <source>
        <dbReference type="ARBA" id="ARBA00022679"/>
    </source>
</evidence>
<keyword evidence="9" id="KW-0472">Membrane</keyword>
<keyword evidence="4" id="KW-0808">Transferase</keyword>
<dbReference type="InterPro" id="IPR003594">
    <property type="entry name" value="HATPase_dom"/>
</dbReference>
<evidence type="ECO:0000256" key="6">
    <source>
        <dbReference type="ARBA" id="ARBA00022777"/>
    </source>
</evidence>
<comment type="caution">
    <text evidence="11">The sequence shown here is derived from an EMBL/GenBank/DDBJ whole genome shotgun (WGS) entry which is preliminary data.</text>
</comment>
<keyword evidence="5" id="KW-0547">Nucleotide-binding</keyword>
<dbReference type="Pfam" id="PF13796">
    <property type="entry name" value="Sensor"/>
    <property type="match status" value="1"/>
</dbReference>
<keyword evidence="6 11" id="KW-0418">Kinase</keyword>
<dbReference type="PANTHER" id="PTHR24421:SF10">
    <property type="entry name" value="NITRATE_NITRITE SENSOR PROTEIN NARQ"/>
    <property type="match status" value="1"/>
</dbReference>
<gene>
    <name evidence="11" type="ORF">ACFSJ0_44360</name>
</gene>
<dbReference type="CDD" id="cd16917">
    <property type="entry name" value="HATPase_UhpB-NarQ-NarX-like"/>
    <property type="match status" value="1"/>
</dbReference>
<evidence type="ECO:0000259" key="10">
    <source>
        <dbReference type="SMART" id="SM00387"/>
    </source>
</evidence>
<organism evidence="11 12">
    <name type="scientific">Nonomuraea guangzhouensis</name>
    <dbReference type="NCBI Taxonomy" id="1291555"/>
    <lineage>
        <taxon>Bacteria</taxon>
        <taxon>Bacillati</taxon>
        <taxon>Actinomycetota</taxon>
        <taxon>Actinomycetes</taxon>
        <taxon>Streptosporangiales</taxon>
        <taxon>Streptosporangiaceae</taxon>
        <taxon>Nonomuraea</taxon>
    </lineage>
</organism>
<dbReference type="EMBL" id="JBHUCM010000043">
    <property type="protein sequence ID" value="MFD1544141.1"/>
    <property type="molecule type" value="Genomic_DNA"/>
</dbReference>
<dbReference type="Proteomes" id="UP001597097">
    <property type="component" value="Unassembled WGS sequence"/>
</dbReference>
<dbReference type="PANTHER" id="PTHR24421">
    <property type="entry name" value="NITRATE/NITRITE SENSOR PROTEIN NARX-RELATED"/>
    <property type="match status" value="1"/>
</dbReference>
<dbReference type="GO" id="GO:0016301">
    <property type="term" value="F:kinase activity"/>
    <property type="evidence" value="ECO:0007669"/>
    <property type="project" value="UniProtKB-KW"/>
</dbReference>
<dbReference type="RefSeq" id="WP_219528339.1">
    <property type="nucleotide sequence ID" value="NZ_JAHKRM010000004.1"/>
</dbReference>
<feature type="transmembrane region" description="Helical" evidence="9">
    <location>
        <begin position="156"/>
        <end position="175"/>
    </location>
</feature>
<keyword evidence="7" id="KW-0067">ATP-binding</keyword>
<evidence type="ECO:0000256" key="9">
    <source>
        <dbReference type="SAM" id="Phobius"/>
    </source>
</evidence>
<feature type="transmembrane region" description="Helical" evidence="9">
    <location>
        <begin position="39"/>
        <end position="56"/>
    </location>
</feature>
<proteinExistence type="predicted"/>
<evidence type="ECO:0000256" key="5">
    <source>
        <dbReference type="ARBA" id="ARBA00022741"/>
    </source>
</evidence>
<evidence type="ECO:0000313" key="11">
    <source>
        <dbReference type="EMBL" id="MFD1544141.1"/>
    </source>
</evidence>
<protein>
    <recommendedName>
        <fullName evidence="2">histidine kinase</fullName>
        <ecNumber evidence="2">2.7.13.3</ecNumber>
    </recommendedName>
</protein>
<evidence type="ECO:0000256" key="7">
    <source>
        <dbReference type="ARBA" id="ARBA00022840"/>
    </source>
</evidence>
<keyword evidence="12" id="KW-1185">Reference proteome</keyword>
<evidence type="ECO:0000256" key="1">
    <source>
        <dbReference type="ARBA" id="ARBA00000085"/>
    </source>
</evidence>
<dbReference type="SMART" id="SM00387">
    <property type="entry name" value="HATPase_c"/>
    <property type="match status" value="1"/>
</dbReference>
<evidence type="ECO:0000256" key="3">
    <source>
        <dbReference type="ARBA" id="ARBA00022553"/>
    </source>
</evidence>
<keyword evidence="9" id="KW-0812">Transmembrane</keyword>
<keyword evidence="8" id="KW-0902">Two-component regulatory system</keyword>
<keyword evidence="9" id="KW-1133">Transmembrane helix</keyword>
<name>A0ABW4GPS9_9ACTN</name>